<feature type="transmembrane region" description="Helical" evidence="1">
    <location>
        <begin position="21"/>
        <end position="42"/>
    </location>
</feature>
<proteinExistence type="predicted"/>
<name>A0A3B0SGD7_9ZZZZ</name>
<dbReference type="PROSITE" id="PS00409">
    <property type="entry name" value="PROKAR_NTER_METHYL"/>
    <property type="match status" value="1"/>
</dbReference>
<evidence type="ECO:0000313" key="2">
    <source>
        <dbReference type="EMBL" id="VAW03203.1"/>
    </source>
</evidence>
<dbReference type="EMBL" id="UOEK01000253">
    <property type="protein sequence ID" value="VAW03203.1"/>
    <property type="molecule type" value="Genomic_DNA"/>
</dbReference>
<accession>A0A3B0SGD7</accession>
<gene>
    <name evidence="2" type="ORF">MNBD_ACTINO02-3083</name>
</gene>
<sequence>MLTTLTRRLRSDDQGMTLPEVTVATMITLMVSAAFFTVFMAFNRNVQLADQRASTLRDIRPVIAQMLLELRQATDIDGDGAIIEKLDSSWSSLDLIFYSDRRPDIEGPERYRYYLTNCANNVCDFVHEVLPADTGSGPDWTYDNNTPAERTLISNVVASGGALLIGVSWNTGSEILTTSCGGATRCDFDVVRIDLRIDPDPETGTLAALQIREDVRLRNGKRL</sequence>
<organism evidence="2">
    <name type="scientific">hydrothermal vent metagenome</name>
    <dbReference type="NCBI Taxonomy" id="652676"/>
    <lineage>
        <taxon>unclassified sequences</taxon>
        <taxon>metagenomes</taxon>
        <taxon>ecological metagenomes</taxon>
    </lineage>
</organism>
<keyword evidence="1" id="KW-0812">Transmembrane</keyword>
<reference evidence="2" key="1">
    <citation type="submission" date="2018-06" db="EMBL/GenBank/DDBJ databases">
        <authorList>
            <person name="Zhirakovskaya E."/>
        </authorList>
    </citation>
    <scope>NUCLEOTIDE SEQUENCE</scope>
</reference>
<protein>
    <submittedName>
        <fullName evidence="2">Uncharacterized protein</fullName>
    </submittedName>
</protein>
<evidence type="ECO:0000256" key="1">
    <source>
        <dbReference type="SAM" id="Phobius"/>
    </source>
</evidence>
<keyword evidence="1" id="KW-1133">Transmembrane helix</keyword>
<dbReference type="InterPro" id="IPR012902">
    <property type="entry name" value="N_methyl_site"/>
</dbReference>
<dbReference type="AlphaFoldDB" id="A0A3B0SGD7"/>
<keyword evidence="1" id="KW-0472">Membrane</keyword>